<dbReference type="Proteomes" id="UP000069926">
    <property type="component" value="Chromosome"/>
</dbReference>
<sequence>MKNVLYIIGLSLILFIPTPNYAEKIAVINVNEIFQKIVTKQAVLKQLEMEFKGRLNELQNIEKDLQIQEKKLKENIINNKDKDLQSFEAKKADFLKKINQFQKDNQLRHKEEHNRILQTIKNATKAVAEKEHYDIVVDVSAIFYPENISNFKNIADLVINKVK</sequence>
<dbReference type="GO" id="GO:0050821">
    <property type="term" value="P:protein stabilization"/>
    <property type="evidence" value="ECO:0007669"/>
    <property type="project" value="TreeGrafter"/>
</dbReference>
<evidence type="ECO:0000256" key="3">
    <source>
        <dbReference type="ARBA" id="ARBA00022729"/>
    </source>
</evidence>
<reference evidence="5 6" key="1">
    <citation type="submission" date="2016-01" db="EMBL/GenBank/DDBJ databases">
        <title>Genome sequence of Ca. Arsenophonus lipopteni, the exclusive symbiont of a blood sucking fly Lipoptena cervi (Diptera: Hippoboscidae).</title>
        <authorList>
            <person name="Novakova E."/>
            <person name="Hypsa V."/>
            <person name="Nguyen P."/>
            <person name="Husnik F."/>
            <person name="Darby A.C."/>
        </authorList>
    </citation>
    <scope>NUCLEOTIDE SEQUENCE [LARGE SCALE GENOMIC DNA]</scope>
    <source>
        <strain evidence="5 6">CB</strain>
    </source>
</reference>
<dbReference type="STRING" id="634113.AUT07_00017"/>
<dbReference type="InterPro" id="IPR005632">
    <property type="entry name" value="Chaperone_Skp"/>
</dbReference>
<dbReference type="RefSeq" id="WP_066282521.1">
    <property type="nucleotide sequence ID" value="NZ_CP013920.1"/>
</dbReference>
<keyword evidence="3" id="KW-0732">Signal</keyword>
<dbReference type="AlphaFoldDB" id="A0A0X9VDI3"/>
<dbReference type="SUPFAM" id="SSF111384">
    <property type="entry name" value="OmpH-like"/>
    <property type="match status" value="1"/>
</dbReference>
<dbReference type="KEGG" id="asy:AUT07_00017"/>
<dbReference type="PATRIC" id="fig|634113.3.peg.17"/>
<protein>
    <recommendedName>
        <fullName evidence="2">Chaperone protein Skp</fullName>
    </recommendedName>
</protein>
<dbReference type="PANTHER" id="PTHR35089">
    <property type="entry name" value="CHAPERONE PROTEIN SKP"/>
    <property type="match status" value="1"/>
</dbReference>
<dbReference type="GO" id="GO:0051082">
    <property type="term" value="F:unfolded protein binding"/>
    <property type="evidence" value="ECO:0007669"/>
    <property type="project" value="InterPro"/>
</dbReference>
<evidence type="ECO:0000256" key="4">
    <source>
        <dbReference type="SAM" id="Coils"/>
    </source>
</evidence>
<keyword evidence="4" id="KW-0175">Coiled coil</keyword>
<comment type="similarity">
    <text evidence="1">Belongs to the Skp family.</text>
</comment>
<dbReference type="OrthoDB" id="7061584at2"/>
<dbReference type="SMART" id="SM00935">
    <property type="entry name" value="OmpH"/>
    <property type="match status" value="1"/>
</dbReference>
<gene>
    <name evidence="5" type="primary">skp</name>
    <name evidence="5" type="ORF">AUT07_00017</name>
</gene>
<name>A0A0X9VDI3_9GAMM</name>
<dbReference type="Gene3D" id="3.30.910.20">
    <property type="entry name" value="Skp domain"/>
    <property type="match status" value="1"/>
</dbReference>
<dbReference type="PANTHER" id="PTHR35089:SF1">
    <property type="entry name" value="CHAPERONE PROTEIN SKP"/>
    <property type="match status" value="1"/>
</dbReference>
<organism evidence="5 6">
    <name type="scientific">Candidatus Arsenophonus lipoptenae</name>
    <dbReference type="NCBI Taxonomy" id="634113"/>
    <lineage>
        <taxon>Bacteria</taxon>
        <taxon>Pseudomonadati</taxon>
        <taxon>Pseudomonadota</taxon>
        <taxon>Gammaproteobacteria</taxon>
        <taxon>Enterobacterales</taxon>
        <taxon>Morganellaceae</taxon>
        <taxon>Arsenophonus</taxon>
    </lineage>
</organism>
<evidence type="ECO:0000313" key="6">
    <source>
        <dbReference type="Proteomes" id="UP000069926"/>
    </source>
</evidence>
<evidence type="ECO:0000313" key="5">
    <source>
        <dbReference type="EMBL" id="AMA64614.1"/>
    </source>
</evidence>
<keyword evidence="6" id="KW-1185">Reference proteome</keyword>
<evidence type="ECO:0000256" key="1">
    <source>
        <dbReference type="ARBA" id="ARBA00009091"/>
    </source>
</evidence>
<dbReference type="Pfam" id="PF03938">
    <property type="entry name" value="OmpH"/>
    <property type="match status" value="1"/>
</dbReference>
<dbReference type="GO" id="GO:0005829">
    <property type="term" value="C:cytosol"/>
    <property type="evidence" value="ECO:0007669"/>
    <property type="project" value="TreeGrafter"/>
</dbReference>
<feature type="coiled-coil region" evidence="4">
    <location>
        <begin position="44"/>
        <end position="104"/>
    </location>
</feature>
<accession>A0A0X9VDI3</accession>
<evidence type="ECO:0000256" key="2">
    <source>
        <dbReference type="ARBA" id="ARBA00018026"/>
    </source>
</evidence>
<dbReference type="EMBL" id="CP013920">
    <property type="protein sequence ID" value="AMA64614.1"/>
    <property type="molecule type" value="Genomic_DNA"/>
</dbReference>
<proteinExistence type="inferred from homology"/>
<dbReference type="InterPro" id="IPR024930">
    <property type="entry name" value="Skp_dom_sf"/>
</dbReference>